<accession>A0A662DC01</accession>
<comment type="caution">
    <text evidence="1">The sequence shown here is derived from an EMBL/GenBank/DDBJ whole genome shotgun (WGS) entry which is preliminary data.</text>
</comment>
<organism evidence="1 2">
    <name type="scientific">Aerophobetes bacterium</name>
    <dbReference type="NCBI Taxonomy" id="2030807"/>
    <lineage>
        <taxon>Bacteria</taxon>
        <taxon>Candidatus Aerophobota</taxon>
    </lineage>
</organism>
<dbReference type="PANTHER" id="PTHR39550">
    <property type="entry name" value="SLL0658 PROTEIN"/>
    <property type="match status" value="1"/>
</dbReference>
<dbReference type="AlphaFoldDB" id="A0A662DC01"/>
<evidence type="ECO:0000313" key="2">
    <source>
        <dbReference type="Proteomes" id="UP000280417"/>
    </source>
</evidence>
<gene>
    <name evidence="1" type="ORF">DRJ04_07250</name>
</gene>
<dbReference type="Pfam" id="PF11848">
    <property type="entry name" value="DUF3368"/>
    <property type="match status" value="1"/>
</dbReference>
<protein>
    <recommendedName>
        <fullName evidence="3">DUF3368 domain-containing protein</fullName>
    </recommendedName>
</protein>
<dbReference type="InterPro" id="IPR021799">
    <property type="entry name" value="PIN-like_prokaryotic"/>
</dbReference>
<name>A0A662DC01_UNCAE</name>
<proteinExistence type="predicted"/>
<evidence type="ECO:0000313" key="1">
    <source>
        <dbReference type="EMBL" id="RLE11853.1"/>
    </source>
</evidence>
<evidence type="ECO:0008006" key="3">
    <source>
        <dbReference type="Google" id="ProtNLM"/>
    </source>
</evidence>
<sequence>MKGKTVIADASTLIGLLRIGQLSLLEKLFGKIIIPKGVYDEVAVERKEGSDVFKKSPFFIVKNVEDRVSIGFLMPSFGKGEAEVLALAKEEKADLILLDEKRARKTARRAEFKVMGILGILVMSKSKGFISSVKPFIEELNRQGFRLSEKVIKRTLKEAGE</sequence>
<reference evidence="1 2" key="1">
    <citation type="submission" date="2018-06" db="EMBL/GenBank/DDBJ databases">
        <title>Extensive metabolic versatility and redundancy in microbially diverse, dynamic hydrothermal sediments.</title>
        <authorList>
            <person name="Dombrowski N."/>
            <person name="Teske A."/>
            <person name="Baker B.J."/>
        </authorList>
    </citation>
    <scope>NUCLEOTIDE SEQUENCE [LARGE SCALE GENOMIC DNA]</scope>
    <source>
        <strain evidence="1">B3_G15</strain>
    </source>
</reference>
<dbReference type="PANTHER" id="PTHR39550:SF1">
    <property type="entry name" value="SLL0658 PROTEIN"/>
    <property type="match status" value="1"/>
</dbReference>
<dbReference type="EMBL" id="QMQA01000214">
    <property type="protein sequence ID" value="RLE11853.1"/>
    <property type="molecule type" value="Genomic_DNA"/>
</dbReference>
<dbReference type="Proteomes" id="UP000280417">
    <property type="component" value="Unassembled WGS sequence"/>
</dbReference>